<dbReference type="GO" id="GO:0002161">
    <property type="term" value="F:aminoacyl-tRNA deacylase activity"/>
    <property type="evidence" value="ECO:0007669"/>
    <property type="project" value="InterPro"/>
</dbReference>
<protein>
    <recommendedName>
        <fullName evidence="2">isoleucine--tRNA ligase</fullName>
        <ecNumber evidence="2">6.1.1.5</ecNumber>
    </recommendedName>
    <alternativeName>
        <fullName evidence="8">Isoleucyl-tRNA synthetase</fullName>
    </alternativeName>
</protein>
<dbReference type="InterPro" id="IPR013155">
    <property type="entry name" value="M/V/L/I-tRNA-synth_anticd-bd"/>
</dbReference>
<evidence type="ECO:0000259" key="11">
    <source>
        <dbReference type="Pfam" id="PF00133"/>
    </source>
</evidence>
<comment type="catalytic activity">
    <reaction evidence="9">
        <text>tRNA(Ile) + L-isoleucine + ATP = L-isoleucyl-tRNA(Ile) + AMP + diphosphate</text>
        <dbReference type="Rhea" id="RHEA:11060"/>
        <dbReference type="Rhea" id="RHEA-COMP:9666"/>
        <dbReference type="Rhea" id="RHEA-COMP:9695"/>
        <dbReference type="ChEBI" id="CHEBI:30616"/>
        <dbReference type="ChEBI" id="CHEBI:33019"/>
        <dbReference type="ChEBI" id="CHEBI:58045"/>
        <dbReference type="ChEBI" id="CHEBI:78442"/>
        <dbReference type="ChEBI" id="CHEBI:78528"/>
        <dbReference type="ChEBI" id="CHEBI:456215"/>
        <dbReference type="EC" id="6.1.1.5"/>
    </reaction>
</comment>
<dbReference type="SUPFAM" id="SSF50677">
    <property type="entry name" value="ValRS/IleRS/LeuRS editing domain"/>
    <property type="match status" value="1"/>
</dbReference>
<dbReference type="InterPro" id="IPR009080">
    <property type="entry name" value="tRNAsynth_Ia_anticodon-bd"/>
</dbReference>
<proteinExistence type="inferred from homology"/>
<dbReference type="InterPro" id="IPR014729">
    <property type="entry name" value="Rossmann-like_a/b/a_fold"/>
</dbReference>
<dbReference type="FunFam" id="1.10.730.10:FF:000004">
    <property type="entry name" value="Isoleucyl-tRNA synthetase, cytoplasmic"/>
    <property type="match status" value="1"/>
</dbReference>
<dbReference type="Gene3D" id="3.90.740.10">
    <property type="entry name" value="Valyl/Leucyl/Isoleucyl-tRNA synthetase, editing domain"/>
    <property type="match status" value="1"/>
</dbReference>
<evidence type="ECO:0000256" key="9">
    <source>
        <dbReference type="ARBA" id="ARBA00048359"/>
    </source>
</evidence>
<dbReference type="Pfam" id="PF19302">
    <property type="entry name" value="DUF5915"/>
    <property type="match status" value="1"/>
</dbReference>
<organism evidence="14">
    <name type="scientific">Equus asinus asinus</name>
    <dbReference type="NCBI Taxonomy" id="83772"/>
    <lineage>
        <taxon>Eukaryota</taxon>
        <taxon>Metazoa</taxon>
        <taxon>Chordata</taxon>
        <taxon>Craniata</taxon>
        <taxon>Vertebrata</taxon>
        <taxon>Euteleostomi</taxon>
        <taxon>Mammalia</taxon>
        <taxon>Eutheria</taxon>
        <taxon>Laurasiatheria</taxon>
        <taxon>Perissodactyla</taxon>
        <taxon>Equidae</taxon>
        <taxon>Equus</taxon>
    </lineage>
</organism>
<evidence type="ECO:0000313" key="14">
    <source>
        <dbReference type="Ensembl" id="ENSEASP00005019069.1"/>
    </source>
</evidence>
<evidence type="ECO:0000256" key="1">
    <source>
        <dbReference type="ARBA" id="ARBA00005594"/>
    </source>
</evidence>
<evidence type="ECO:0000256" key="6">
    <source>
        <dbReference type="ARBA" id="ARBA00022917"/>
    </source>
</evidence>
<dbReference type="FunFam" id="3.40.50.620:FF:000652">
    <property type="entry name" value="Isoleucyl-tRNA synthetase"/>
    <property type="match status" value="1"/>
</dbReference>
<comment type="similarity">
    <text evidence="1 10">Belongs to the class-I aminoacyl-tRNA synthetase family.</text>
</comment>
<dbReference type="Ensembl" id="ENSEAST00005020701.1">
    <property type="protein sequence ID" value="ENSEASP00005019069.1"/>
    <property type="gene ID" value="ENSEASG00005009580.1"/>
</dbReference>
<dbReference type="InterPro" id="IPR009008">
    <property type="entry name" value="Val/Leu/Ile-tRNA-synth_edit"/>
</dbReference>
<feature type="domain" description="Isoleucine--tRNA ligase cytoplasmic ubiquitin-like" evidence="13">
    <location>
        <begin position="1041"/>
        <end position="1124"/>
    </location>
</feature>
<keyword evidence="6 10" id="KW-0648">Protein biosynthesis</keyword>
<evidence type="ECO:0000256" key="3">
    <source>
        <dbReference type="ARBA" id="ARBA00022598"/>
    </source>
</evidence>
<evidence type="ECO:0000256" key="4">
    <source>
        <dbReference type="ARBA" id="ARBA00022741"/>
    </source>
</evidence>
<dbReference type="GO" id="GO:0000049">
    <property type="term" value="F:tRNA binding"/>
    <property type="evidence" value="ECO:0007669"/>
    <property type="project" value="InterPro"/>
</dbReference>
<name>A0A8C4M1Z5_EQUAS</name>
<keyword evidence="5 10" id="KW-0067">ATP-binding</keyword>
<dbReference type="CDD" id="cd00818">
    <property type="entry name" value="IleRS_core"/>
    <property type="match status" value="1"/>
</dbReference>
<dbReference type="PANTHER" id="PTHR42780:SF1">
    <property type="entry name" value="ISOLEUCINE--TRNA LIGASE, CYTOPLASMIC"/>
    <property type="match status" value="1"/>
</dbReference>
<dbReference type="InterPro" id="IPR002300">
    <property type="entry name" value="aa-tRNA-synth_Ia"/>
</dbReference>
<feature type="domain" description="Isoleucine--tRNA ligase cytoplasmic ubiquitin-like" evidence="13">
    <location>
        <begin position="1133"/>
        <end position="1201"/>
    </location>
</feature>
<dbReference type="Pfam" id="PF00133">
    <property type="entry name" value="tRNA-synt_1"/>
    <property type="match status" value="1"/>
</dbReference>
<dbReference type="Gene3D" id="1.10.730.10">
    <property type="entry name" value="Isoleucyl-tRNA Synthetase, Domain 1"/>
    <property type="match status" value="1"/>
</dbReference>
<dbReference type="FunFam" id="3.40.50.620:FF:000414">
    <property type="entry name" value="Isoleucine--tRNA ligase, cytoplasmic-like"/>
    <property type="match status" value="1"/>
</dbReference>
<evidence type="ECO:0000259" key="13">
    <source>
        <dbReference type="Pfam" id="PF23567"/>
    </source>
</evidence>
<dbReference type="InterPro" id="IPR001412">
    <property type="entry name" value="aa-tRNA-synth_I_CS"/>
</dbReference>
<keyword evidence="7 10" id="KW-0030">Aminoacyl-tRNA synthetase</keyword>
<gene>
    <name evidence="14" type="primary">IARS1</name>
</gene>
<feature type="domain" description="Aminoacyl-tRNA synthetase class Ia" evidence="11">
    <location>
        <begin position="17"/>
        <end position="602"/>
    </location>
</feature>
<evidence type="ECO:0000256" key="5">
    <source>
        <dbReference type="ARBA" id="ARBA00022840"/>
    </source>
</evidence>
<dbReference type="PRINTS" id="PR00984">
    <property type="entry name" value="TRNASYNTHILE"/>
</dbReference>
<dbReference type="PANTHER" id="PTHR42780">
    <property type="entry name" value="SOLEUCYL-TRNA SYNTHETASE"/>
    <property type="match status" value="1"/>
</dbReference>
<dbReference type="SUPFAM" id="SSF52374">
    <property type="entry name" value="Nucleotidylyl transferase"/>
    <property type="match status" value="1"/>
</dbReference>
<evidence type="ECO:0000259" key="12">
    <source>
        <dbReference type="Pfam" id="PF08264"/>
    </source>
</evidence>
<reference evidence="14" key="1">
    <citation type="submission" date="2023-03" db="UniProtKB">
        <authorList>
            <consortium name="Ensembl"/>
        </authorList>
    </citation>
    <scope>IDENTIFICATION</scope>
</reference>
<dbReference type="GO" id="GO:0005524">
    <property type="term" value="F:ATP binding"/>
    <property type="evidence" value="ECO:0007669"/>
    <property type="project" value="UniProtKB-KW"/>
</dbReference>
<dbReference type="SUPFAM" id="SSF47323">
    <property type="entry name" value="Anticodon-binding domain of a subclass of class I aminoacyl-tRNA synthetases"/>
    <property type="match status" value="1"/>
</dbReference>
<evidence type="ECO:0000256" key="2">
    <source>
        <dbReference type="ARBA" id="ARBA00013165"/>
    </source>
</evidence>
<dbReference type="EC" id="6.1.1.5" evidence="2"/>
<dbReference type="GO" id="GO:0006428">
    <property type="term" value="P:isoleucyl-tRNA aminoacylation"/>
    <property type="evidence" value="ECO:0007669"/>
    <property type="project" value="InterPro"/>
</dbReference>
<dbReference type="InterPro" id="IPR057033">
    <property type="entry name" value="Ubiquitin_IARS1"/>
</dbReference>
<evidence type="ECO:0000256" key="7">
    <source>
        <dbReference type="ARBA" id="ARBA00023146"/>
    </source>
</evidence>
<feature type="domain" description="Methionyl/Valyl/Leucyl/Isoleucyl-tRNA synthetase anticodon-binding" evidence="12">
    <location>
        <begin position="657"/>
        <end position="813"/>
    </location>
</feature>
<dbReference type="Gene3D" id="3.40.50.620">
    <property type="entry name" value="HUPs"/>
    <property type="match status" value="2"/>
</dbReference>
<keyword evidence="3 10" id="KW-0436">Ligase</keyword>
<dbReference type="InterPro" id="IPR002301">
    <property type="entry name" value="Ile-tRNA-ligase"/>
</dbReference>
<sequence>MVQQVPENINFPAEEEKILQFWSEFNCFQECLKQSKHRPKYTFYDGPPFATGLPHYGHILAGTIKDIVTRYAHQSGFHVDRRFGWDCHGLPVEYEIDKTLGIRGPEDVAKMGIVEYNNQCRAIVMRYSTEWKSIVTRLGRWIDFDNDYKTLYPQFMESVWWVFKQLYDKGLVYRGVKVMPFSTACNTPLSNFESHQNYKDVQDPSVFVTFPLEEDENISLVAWTTTPWTLPSNLALCVNPDMQYLVSSQSELFYSYQNLLLNYDMVVLHPLSLLTFFFQCKENGAFTVLVDNYVREEEGTGVVHQAPYFGADDYRVCMDFGIIQKDSLPICPVDASGCFTAEVTDFMGQYVKDADKNIIRTLKEHGRLLVASTFTHSYPFCWRSDTPLIYKAVPSWFVRVEHMVDQLLRNNGLCYWVPEFVREKRFGNWLKDARDWAVSRNRYWGTPIPLWVSDDLEEVVCVGSMAELEELSGAKISDLHRERSVCEGFTSVLSFRERWARSWPLKHVYLELWDESALCIFCHQTVPYDLVFYTLLVLATALFGQPPFKNVIVNGLVLASDGQKMSKRKKNYPDPLSVIHKYGADALRLYLINSPVVRAENLRFKEEGVRDVLKDVLLPWYNAYRFFIQNILRLQKEEEMEFLYNENTVKESANITDRWVLSFMQSLVEFFKAEMAAYRLYTVVPRLVKFVDVLTNWYVRMNRRRLKGENGMEDCVLALETLFSVLLSLCRLMAPYTPFLTEMMYQNLKMLIDPVSVQDKDTLSIHYLMLPHVREELIDKKTESAVSRMQSVIELGRVIRDRKTIPIKYPLKEIVVIHQDPEALNDIKSLEMYIIEELNVRKVTLSTDKSKYGIRLRAEPDHMVLGKRLKGAFKVVMTAIKQLSSEELEQFQQRGTIVVEGHELHEEDIRLMCTFDQAASGTAQFEAHSDAQALVLLDVTPDQSMVDEGMAREVINRIQKLRKKCNLVPTDEITVYYKAKSEGEYLNNVIESHTEFIFATIKAPLKPYPVPTADKILIQEKTQLKGSDLEITLTRGSSVPGPACAYVNLNICTNGSEQGGVLLLENPKGDNRLDLLKLKSVVTSIFGVKTTRLAVFHGETEIQNQTDLLSLSGKTLCVTAGSAPSLIDSPSALLCQYVNLQLLDADPQECLMGTVGTLLLENPLGQSGLTHQGLLYEAAKVFGLRSRKLKLFLNETQTDESLSSKFYLFFPVNGLYFPVSLYAW</sequence>
<dbReference type="InterPro" id="IPR033709">
    <property type="entry name" value="Anticodon_Ile_ABEc"/>
</dbReference>
<dbReference type="GO" id="GO:0004822">
    <property type="term" value="F:isoleucine-tRNA ligase activity"/>
    <property type="evidence" value="ECO:0007669"/>
    <property type="project" value="UniProtKB-EC"/>
</dbReference>
<dbReference type="PROSITE" id="PS00178">
    <property type="entry name" value="AA_TRNA_LIGASE_I"/>
    <property type="match status" value="1"/>
</dbReference>
<evidence type="ECO:0000256" key="8">
    <source>
        <dbReference type="ARBA" id="ARBA00032665"/>
    </source>
</evidence>
<evidence type="ECO:0000256" key="10">
    <source>
        <dbReference type="RuleBase" id="RU363035"/>
    </source>
</evidence>
<accession>A0A8C4M1Z5</accession>
<dbReference type="InterPro" id="IPR023586">
    <property type="entry name" value="Ile-tRNA-ligase_type2"/>
</dbReference>
<dbReference type="Pfam" id="PF08264">
    <property type="entry name" value="Anticodon_1"/>
    <property type="match status" value="1"/>
</dbReference>
<dbReference type="CDD" id="cd07961">
    <property type="entry name" value="Anticodon_Ia_Ile_ABEc"/>
    <property type="match status" value="1"/>
</dbReference>
<keyword evidence="4 10" id="KW-0547">Nucleotide-binding</keyword>
<dbReference type="AlphaFoldDB" id="A0A8C4M1Z5"/>
<dbReference type="Pfam" id="PF23567">
    <property type="entry name" value="Ubiquitin_IARS1"/>
    <property type="match status" value="2"/>
</dbReference>